<proteinExistence type="predicted"/>
<dbReference type="STRING" id="671987.R0K9F2"/>
<evidence type="ECO:0000313" key="1">
    <source>
        <dbReference type="EMBL" id="EOA84907.1"/>
    </source>
</evidence>
<dbReference type="PANTHER" id="PTHR38111">
    <property type="entry name" value="ZN(2)-C6 FUNGAL-TYPE DOMAIN-CONTAINING PROTEIN-RELATED"/>
    <property type="match status" value="1"/>
</dbReference>
<sequence>MTSLAKQGMKKRQPRVLDNSVQAPIRVWAYAGNLSSQRVSQRSAVTEAFYARFLAHFTSVGEGNDIKNRSTWLHSLPILSADGTDEALVLAVQATASAYCAAGSDNLALRQHSWKLYGEALKKHAGLISRPPSKHEITVHMVFTSVLFSFFEAMQATSADAYCSHIYGAARMLQVTKPRQCSEGTLCQIFYHLRTQLAFIHLTGIGRGASVQVRRILSGVLEYVLIPLFQRLMDHIAALAEMHPSNLAAYAMMQAEIQSLWHEYNNEAAAMGTKIFWEDASHGTMHFRDAFTALTVAFFSASCILVNIAAPQLGASSLDFKDYYGTILQTSQYLQADQVECAYMRIAMPLLLVALHSPQSSQRQQATAHFKRWTNKSMSSVSALALEALCQHGALKRKEKGGHNALKPADRAS</sequence>
<dbReference type="InterPro" id="IPR053178">
    <property type="entry name" value="Osmoadaptation_assoc"/>
</dbReference>
<keyword evidence="2" id="KW-1185">Reference proteome</keyword>
<reference evidence="1 2" key="1">
    <citation type="journal article" date="2012" name="PLoS Pathog.">
        <title>Diverse lifestyles and strategies of plant pathogenesis encoded in the genomes of eighteen Dothideomycetes fungi.</title>
        <authorList>
            <person name="Ohm R.A."/>
            <person name="Feau N."/>
            <person name="Henrissat B."/>
            <person name="Schoch C.L."/>
            <person name="Horwitz B.A."/>
            <person name="Barry K.W."/>
            <person name="Condon B.J."/>
            <person name="Copeland A.C."/>
            <person name="Dhillon B."/>
            <person name="Glaser F."/>
            <person name="Hesse C.N."/>
            <person name="Kosti I."/>
            <person name="LaButti K."/>
            <person name="Lindquist E.A."/>
            <person name="Lucas S."/>
            <person name="Salamov A.A."/>
            <person name="Bradshaw R.E."/>
            <person name="Ciuffetti L."/>
            <person name="Hamelin R.C."/>
            <person name="Kema G.H.J."/>
            <person name="Lawrence C."/>
            <person name="Scott J.A."/>
            <person name="Spatafora J.W."/>
            <person name="Turgeon B.G."/>
            <person name="de Wit P.J.G.M."/>
            <person name="Zhong S."/>
            <person name="Goodwin S.B."/>
            <person name="Grigoriev I.V."/>
        </authorList>
    </citation>
    <scope>NUCLEOTIDE SEQUENCE [LARGE SCALE GENOMIC DNA]</scope>
    <source>
        <strain evidence="2">28A</strain>
    </source>
</reference>
<protein>
    <submittedName>
        <fullName evidence="1">Uncharacterized protein</fullName>
    </submittedName>
</protein>
<gene>
    <name evidence="1" type="ORF">SETTUDRAFT_154518</name>
</gene>
<dbReference type="OrthoDB" id="3525185at2759"/>
<dbReference type="PANTHER" id="PTHR38111:SF11">
    <property type="entry name" value="TRANSCRIPTION FACTOR DOMAIN-CONTAINING PROTEIN-RELATED"/>
    <property type="match status" value="1"/>
</dbReference>
<evidence type="ECO:0000313" key="2">
    <source>
        <dbReference type="Proteomes" id="UP000016935"/>
    </source>
</evidence>
<name>R0K9F2_EXST2</name>
<dbReference type="eggNOG" id="ENOG502RFSW">
    <property type="taxonomic scope" value="Eukaryota"/>
</dbReference>
<dbReference type="HOGENOM" id="CLU_657389_0_0_1"/>
<dbReference type="RefSeq" id="XP_008027422.1">
    <property type="nucleotide sequence ID" value="XM_008029231.1"/>
</dbReference>
<reference evidence="1 2" key="2">
    <citation type="journal article" date="2013" name="PLoS Genet.">
        <title>Comparative genome structure, secondary metabolite, and effector coding capacity across Cochliobolus pathogens.</title>
        <authorList>
            <person name="Condon B.J."/>
            <person name="Leng Y."/>
            <person name="Wu D."/>
            <person name="Bushley K.E."/>
            <person name="Ohm R.A."/>
            <person name="Otillar R."/>
            <person name="Martin J."/>
            <person name="Schackwitz W."/>
            <person name="Grimwood J."/>
            <person name="MohdZainudin N."/>
            <person name="Xue C."/>
            <person name="Wang R."/>
            <person name="Manning V.A."/>
            <person name="Dhillon B."/>
            <person name="Tu Z.J."/>
            <person name="Steffenson B.J."/>
            <person name="Salamov A."/>
            <person name="Sun H."/>
            <person name="Lowry S."/>
            <person name="LaButti K."/>
            <person name="Han J."/>
            <person name="Copeland A."/>
            <person name="Lindquist E."/>
            <person name="Barry K."/>
            <person name="Schmutz J."/>
            <person name="Baker S.E."/>
            <person name="Ciuffetti L.M."/>
            <person name="Grigoriev I.V."/>
            <person name="Zhong S."/>
            <person name="Turgeon B.G."/>
        </authorList>
    </citation>
    <scope>NUCLEOTIDE SEQUENCE [LARGE SCALE GENOMIC DNA]</scope>
    <source>
        <strain evidence="2">28A</strain>
    </source>
</reference>
<dbReference type="EMBL" id="KB908703">
    <property type="protein sequence ID" value="EOA84907.1"/>
    <property type="molecule type" value="Genomic_DNA"/>
</dbReference>
<dbReference type="GeneID" id="19397414"/>
<dbReference type="AlphaFoldDB" id="R0K9F2"/>
<organism evidence="1 2">
    <name type="scientific">Exserohilum turcicum (strain 28A)</name>
    <name type="common">Northern leaf blight fungus</name>
    <name type="synonym">Setosphaeria turcica</name>
    <dbReference type="NCBI Taxonomy" id="671987"/>
    <lineage>
        <taxon>Eukaryota</taxon>
        <taxon>Fungi</taxon>
        <taxon>Dikarya</taxon>
        <taxon>Ascomycota</taxon>
        <taxon>Pezizomycotina</taxon>
        <taxon>Dothideomycetes</taxon>
        <taxon>Pleosporomycetidae</taxon>
        <taxon>Pleosporales</taxon>
        <taxon>Pleosporineae</taxon>
        <taxon>Pleosporaceae</taxon>
        <taxon>Exserohilum</taxon>
    </lineage>
</organism>
<dbReference type="Proteomes" id="UP000016935">
    <property type="component" value="Unassembled WGS sequence"/>
</dbReference>
<accession>R0K9F2</accession>